<reference evidence="3" key="1">
    <citation type="journal article" date="2019" name="Int. J. Syst. Evol. Microbiol.">
        <title>The Global Catalogue of Microorganisms (GCM) 10K type strain sequencing project: providing services to taxonomists for standard genome sequencing and annotation.</title>
        <authorList>
            <consortium name="The Broad Institute Genomics Platform"/>
            <consortium name="The Broad Institute Genome Sequencing Center for Infectious Disease"/>
            <person name="Wu L."/>
            <person name="Ma J."/>
        </authorList>
    </citation>
    <scope>NUCLEOTIDE SEQUENCE [LARGE SCALE GENOMIC DNA]</scope>
    <source>
        <strain evidence="3">JCM 9371</strain>
    </source>
</reference>
<feature type="compositionally biased region" description="Gly residues" evidence="1">
    <location>
        <begin position="49"/>
        <end position="63"/>
    </location>
</feature>
<name>A0ABW2XJ79_9ACTN</name>
<dbReference type="Proteomes" id="UP001597063">
    <property type="component" value="Unassembled WGS sequence"/>
</dbReference>
<evidence type="ECO:0000256" key="1">
    <source>
        <dbReference type="SAM" id="MobiDB-lite"/>
    </source>
</evidence>
<evidence type="ECO:0000313" key="2">
    <source>
        <dbReference type="EMBL" id="MFD0685498.1"/>
    </source>
</evidence>
<feature type="compositionally biased region" description="Basic and acidic residues" evidence="1">
    <location>
        <begin position="1"/>
        <end position="24"/>
    </location>
</feature>
<gene>
    <name evidence="2" type="ORF">ACFQZM_13385</name>
</gene>
<feature type="compositionally biased region" description="Basic residues" evidence="1">
    <location>
        <begin position="25"/>
        <end position="36"/>
    </location>
</feature>
<organism evidence="2 3">
    <name type="scientific">Actinomadura fibrosa</name>
    <dbReference type="NCBI Taxonomy" id="111802"/>
    <lineage>
        <taxon>Bacteria</taxon>
        <taxon>Bacillati</taxon>
        <taxon>Actinomycetota</taxon>
        <taxon>Actinomycetes</taxon>
        <taxon>Streptosporangiales</taxon>
        <taxon>Thermomonosporaceae</taxon>
        <taxon>Actinomadura</taxon>
    </lineage>
</organism>
<accession>A0ABW2XJ79</accession>
<dbReference type="EMBL" id="JBHTGP010000006">
    <property type="protein sequence ID" value="MFD0685498.1"/>
    <property type="molecule type" value="Genomic_DNA"/>
</dbReference>
<keyword evidence="3" id="KW-1185">Reference proteome</keyword>
<sequence length="98" mass="10486">MDRDDKHARELAEELAEHPDDPRFRNRRPGIRASRKISREEADADTAGIVGGTGVSGGSGGTAGAEFGRTEGRPAPNVPPEDELDDTVQSGESFPRET</sequence>
<protein>
    <submittedName>
        <fullName evidence="2">Uncharacterized protein</fullName>
    </submittedName>
</protein>
<dbReference type="RefSeq" id="WP_131755545.1">
    <property type="nucleotide sequence ID" value="NZ_CAACUY010000006.1"/>
</dbReference>
<evidence type="ECO:0000313" key="3">
    <source>
        <dbReference type="Proteomes" id="UP001597063"/>
    </source>
</evidence>
<comment type="caution">
    <text evidence="2">The sequence shown here is derived from an EMBL/GenBank/DDBJ whole genome shotgun (WGS) entry which is preliminary data.</text>
</comment>
<feature type="region of interest" description="Disordered" evidence="1">
    <location>
        <begin position="1"/>
        <end position="98"/>
    </location>
</feature>
<proteinExistence type="predicted"/>